<proteinExistence type="predicted"/>
<organism evidence="1 2">
    <name type="scientific">Bacillus swezeyi</name>
    <dbReference type="NCBI Taxonomy" id="1925020"/>
    <lineage>
        <taxon>Bacteria</taxon>
        <taxon>Bacillati</taxon>
        <taxon>Bacillota</taxon>
        <taxon>Bacilli</taxon>
        <taxon>Bacillales</taxon>
        <taxon>Bacillaceae</taxon>
        <taxon>Bacillus</taxon>
    </lineage>
</organism>
<evidence type="ECO:0000313" key="2">
    <source>
        <dbReference type="Proteomes" id="UP000187367"/>
    </source>
</evidence>
<comment type="caution">
    <text evidence="1">The sequence shown here is derived from an EMBL/GenBank/DDBJ whole genome shotgun (WGS) entry which is preliminary data.</text>
</comment>
<dbReference type="InterPro" id="IPR014986">
    <property type="entry name" value="XkdN-like"/>
</dbReference>
<accession>A0A1R1RQ97</accession>
<accession>A0A1R1Q8N4</accession>
<evidence type="ECO:0000313" key="1">
    <source>
        <dbReference type="EMBL" id="OMH98843.1"/>
    </source>
</evidence>
<dbReference type="RefSeq" id="WP_076762276.1">
    <property type="nucleotide sequence ID" value="NZ_JARMDZ010000005.1"/>
</dbReference>
<dbReference type="OrthoDB" id="1807498at2"/>
<dbReference type="AlphaFoldDB" id="A0A1R1RQ97"/>
<dbReference type="Proteomes" id="UP000187367">
    <property type="component" value="Unassembled WGS sequence"/>
</dbReference>
<dbReference type="Gene3D" id="3.30.2220.30">
    <property type="match status" value="1"/>
</dbReference>
<dbReference type="InterPro" id="IPR038559">
    <property type="entry name" value="XkdN-like_sf"/>
</dbReference>
<protein>
    <submittedName>
        <fullName evidence="1">Phage portal protein</fullName>
    </submittedName>
</protein>
<gene>
    <name evidence="1" type="ORF">BW143_20890</name>
</gene>
<dbReference type="EMBL" id="MTJL01000050">
    <property type="protein sequence ID" value="OMH98843.1"/>
    <property type="molecule type" value="Genomic_DNA"/>
</dbReference>
<sequence length="149" mass="17290">MSEKQEQKVYDLSFFMPGQTVEAEEIKVPISKRFADKKGNVIPFVFKPITTERIDELEKENTTYKNIKGRGRVKDLDTQRFYARIAIESTIYPDFRSKELREAYKTADPVEVAKRVLSVGGEYANWLNKAIEINGFEDDLEDLEEEAKN</sequence>
<name>A0A1R1RQ97_9BACI</name>
<keyword evidence="2" id="KW-1185">Reference proteome</keyword>
<dbReference type="Pfam" id="PF08890">
    <property type="entry name" value="Phage_TAC_5"/>
    <property type="match status" value="1"/>
</dbReference>
<reference evidence="1 2" key="1">
    <citation type="submission" date="2017-01" db="EMBL/GenBank/DDBJ databases">
        <title>Bacillus phylogenomics.</title>
        <authorList>
            <person name="Dunlap C."/>
        </authorList>
    </citation>
    <scope>NUCLEOTIDE SEQUENCE [LARGE SCALE GENOMIC DNA]</scope>
    <source>
        <strain evidence="1 2">NRRL B-41282</strain>
    </source>
</reference>